<keyword evidence="6" id="KW-0378">Hydrolase</keyword>
<accession>A0A7Z1MYK5</accession>
<organism evidence="11 12">
    <name type="scientific">Staphylococcus haemolyticus</name>
    <dbReference type="NCBI Taxonomy" id="1283"/>
    <lineage>
        <taxon>Bacteria</taxon>
        <taxon>Bacillati</taxon>
        <taxon>Bacillota</taxon>
        <taxon>Bacilli</taxon>
        <taxon>Bacillales</taxon>
        <taxon>Staphylococcaceae</taxon>
        <taxon>Staphylococcus</taxon>
    </lineage>
</organism>
<dbReference type="Pfam" id="PF10145">
    <property type="entry name" value="PhageMin_Tail"/>
    <property type="match status" value="1"/>
</dbReference>
<feature type="transmembrane region" description="Helical" evidence="8">
    <location>
        <begin position="654"/>
        <end position="678"/>
    </location>
</feature>
<dbReference type="GO" id="GO:0006508">
    <property type="term" value="P:proteolysis"/>
    <property type="evidence" value="ECO:0007669"/>
    <property type="project" value="UniProtKB-KW"/>
</dbReference>
<dbReference type="SUPFAM" id="SSF53955">
    <property type="entry name" value="Lysozyme-like"/>
    <property type="match status" value="1"/>
</dbReference>
<evidence type="ECO:0000259" key="10">
    <source>
        <dbReference type="Pfam" id="PF10145"/>
    </source>
</evidence>
<evidence type="ECO:0000256" key="5">
    <source>
        <dbReference type="ARBA" id="ARBA00022612"/>
    </source>
</evidence>
<comment type="catalytic activity">
    <reaction evidence="1">
        <text>Hydrolysis of the -Gly-|-Gly- bond in the pentaglycine inter-peptide link joining staphylococcal cell wall peptidoglycans.</text>
        <dbReference type="EC" id="3.4.24.75"/>
    </reaction>
</comment>
<evidence type="ECO:0000256" key="4">
    <source>
        <dbReference type="ARBA" id="ARBA00012322"/>
    </source>
</evidence>
<evidence type="ECO:0000256" key="2">
    <source>
        <dbReference type="ARBA" id="ARBA00001947"/>
    </source>
</evidence>
<dbReference type="Pfam" id="PF01551">
    <property type="entry name" value="Peptidase_M23"/>
    <property type="match status" value="1"/>
</dbReference>
<evidence type="ECO:0000313" key="11">
    <source>
        <dbReference type="EMBL" id="PPJ69419.1"/>
    </source>
</evidence>
<dbReference type="InterPro" id="IPR010090">
    <property type="entry name" value="Phage_tape_meas"/>
</dbReference>
<comment type="cofactor">
    <cofactor evidence="2">
        <name>Zn(2+)</name>
        <dbReference type="ChEBI" id="CHEBI:29105"/>
    </cofactor>
</comment>
<dbReference type="EMBL" id="PGWX01000550">
    <property type="protein sequence ID" value="PPJ69419.1"/>
    <property type="molecule type" value="Genomic_DNA"/>
</dbReference>
<keyword evidence="6" id="KW-0482">Metalloprotease</keyword>
<dbReference type="CDD" id="cd13402">
    <property type="entry name" value="LT_TF-like"/>
    <property type="match status" value="1"/>
</dbReference>
<keyword evidence="8" id="KW-0812">Transmembrane</keyword>
<sequence length="1982" mass="216377">MDEKLQGLTLEMSLDAIGVQEGMKGLKRQLGIVNSEMKANLSAFDNSEKSMEKYEATLKGLNEKLKVQNQMFVQSKNDLSRLNADYQNAVSRVKDVERAYEKLVETNKKNKLAYDQSTNAMKESNVELKKSEVQFARTIKRKDEAWQKLKQLRQAEKDLKESNEATTAQLNRANNAIQKQVEKHKELVAKYKEEESQVKKLRQENRELLSSHEKVTKNYQTSNKELKETGEEFKQLNTTIKNHNKLLASAERNVNNELSALNKLERQVNKTKSEMNDFNREQVIANSSFTKLAEHADKISNKFGAISDKMKSTGKTMSVGITAPVIAGFGAAIKTSADFEAQMSKVGAIAQASSSDLKAMTNEAVDLGAKTSKSASEVAKGMQELASLGFDAKQTMEAMPGVISAAEASGADMAQTATVMAGAINAFGLKASETTHVADLLATAANDSAADINYMGDALKYAGAPAKVLGATLEDTSAAIEVMSNTNLEASQAGTTLRASFIRLASPSKEASTLMQQLGVHLMDTKGQFVGMPQLISQFQNGLQGMSKEQKLAAVSTIVGSEAASGFLSLIDAGPSKIDKYSQSLKNSDGVSSKAAKNMRDNLLGSVEQLKGSLESLGIKVGTLLIPPIRKGVNWLSKFVDKFNTLPDFIKKGVVAFTLLASAIGPVILAGGILAGVISKAVKGYRDLNKTMAINSAEAAINAKAIDVASNSIGKTGKVAKNSKGHMNELGDAVGNLSTGFDGLGKKVPGVGGKFGKFGSLLGGLVSRFGSLGNVSKFAVGAIGKLTIPLTIISTVFTIAYQKLGWFKQGIHDLGRLWNETVGNLDFSWISKFTKGIGTAWDKTKEFSAKLLELTPMFKMLKVSFDGIHKGVAKATDKVDVFGEGVSKETKSALGSFVNYSEKSSKILEKMRINHGEITQKESQELTNLNKKMSDDLIEQMNKRKDKELKIAHDVLDKSTAISEEDKKRILKKTEERNEIAIKKTQELNRKIKEIEDKRNNSGKLSDKEIRELQSLYKQREEVAVKALTNGEKEQKRVLARISINRKAASIAEASEIVKEANKARDDAKKDAKKRYDDKIDEINSIVGLSQKEREKLLDEAKKKYDKDKKLADENHESVMRNLKKSNKNIEAEIDLSNGKVYNGFQKWWHNIKEGHFSLSKHIKKSWYNLVQGIFGAIDSLKGIGNKIGQPFSKAKDFIVSSSKDIYQGVTHWFENTKNSIGNKISDMKEHASKKWGAISNDASHNAHLIYSGTSKWMNKAFSSMNGWLSDMKNSALKKWDAISSVAWSNAKSVWRGTSKWFGDAYSSLKSWVGDMYESAFDKFDSISSSAWSNAKSVYNGFKTWLSNTLDWIKEIGGEMADAAADLGKSVANKAIGGLNSMIGGINSISKAITDKDLIKPIPTLSTGTMASASVSTDSNGGLTAPTLAIVNDRGVGNAPGGGVQEIIHRANGTLEAPQGRNVLVSLGVGDSVINANDTQRYQRMGVIPNFSTGTKKKDWLENMMSSIGKFGSKAKDTFHNIKTGAKDMIKAAGDKIKDGASWLSEKVGDVWDYIENPGKLVSKVMDSLGISFGEGNHATIKMAKGAFNILKTKLIDKVKSWFEEFGGGDGSYLFNYPIWQRFGSYTGGLGFNGGRHYGMDFGMPAGTKVYAVKGGIVDNVWYDYGGGNSIQIKTGPGEWNWYMHLSKQLVRLGEHIRTGQLIAESGATGAYCKGAHLHFQLMRGDHPGNDTAIDPESYLKSLKGAAGGNGADAARSAILKAQAILGGNYRSSYITEQMMRVAKRESNYTSNAVNDWDINAQMGDPSKGMFQMIGTTFRTYAKSGFDNIMNPVDEAISAMRYIVDKYGWNGFKRAGDYAYENGGLITKHQIAEIGEGNKPEMIIPLTKRSRAIKLIEDAMRIVGMDTSSSNVTVNQDNSTVEKLLNHIAILTDTGNKLTRMLIETVKPNQQNNNLDNVEQTLSKISATRALALNYMEGGLDI</sequence>
<gene>
    <name evidence="11" type="ORF">CV019_14125</name>
</gene>
<feature type="coiled-coil region" evidence="7">
    <location>
        <begin position="971"/>
        <end position="998"/>
    </location>
</feature>
<evidence type="ECO:0000313" key="12">
    <source>
        <dbReference type="Proteomes" id="UP000238153"/>
    </source>
</evidence>
<dbReference type="NCBIfam" id="TIGR01760">
    <property type="entry name" value="tape_meas_TP901"/>
    <property type="match status" value="1"/>
</dbReference>
<dbReference type="Proteomes" id="UP000238153">
    <property type="component" value="Unassembled WGS sequence"/>
</dbReference>
<keyword evidence="7" id="KW-0175">Coiled coil</keyword>
<feature type="coiled-coil region" evidence="7">
    <location>
        <begin position="1113"/>
        <end position="1140"/>
    </location>
</feature>
<comment type="similarity">
    <text evidence="3">Belongs to the peptidase M23B family.</text>
</comment>
<feature type="domain" description="M23ase beta-sheet core" evidence="9">
    <location>
        <begin position="1636"/>
        <end position="1730"/>
    </location>
</feature>
<dbReference type="PANTHER" id="PTHR37813:SF1">
    <property type="entry name" value="FELS-2 PROPHAGE PROTEIN"/>
    <property type="match status" value="1"/>
</dbReference>
<evidence type="ECO:0000259" key="9">
    <source>
        <dbReference type="Pfam" id="PF01551"/>
    </source>
</evidence>
<keyword evidence="8" id="KW-0472">Membrane</keyword>
<evidence type="ECO:0000256" key="8">
    <source>
        <dbReference type="SAM" id="Phobius"/>
    </source>
</evidence>
<dbReference type="RefSeq" id="WP_049426049.1">
    <property type="nucleotide sequence ID" value="NZ_CUCT01000044.1"/>
</dbReference>
<dbReference type="GO" id="GO:0008237">
    <property type="term" value="F:metallopeptidase activity"/>
    <property type="evidence" value="ECO:0007669"/>
    <property type="project" value="UniProtKB-KW"/>
</dbReference>
<name>A0A7Z1MYK5_STAHA</name>
<keyword evidence="6" id="KW-0645">Protease</keyword>
<feature type="coiled-coil region" evidence="7">
    <location>
        <begin position="44"/>
        <end position="106"/>
    </location>
</feature>
<dbReference type="InterPro" id="IPR016047">
    <property type="entry name" value="M23ase_b-sheet_dom"/>
</dbReference>
<protein>
    <recommendedName>
        <fullName evidence="4">lysostaphin</fullName>
        <ecNumber evidence="4">3.4.24.75</ecNumber>
    </recommendedName>
</protein>
<evidence type="ECO:0000256" key="3">
    <source>
        <dbReference type="ARBA" id="ARBA00006646"/>
    </source>
</evidence>
<feature type="domain" description="Phage tail tape measure protein" evidence="10">
    <location>
        <begin position="362"/>
        <end position="560"/>
    </location>
</feature>
<dbReference type="PANTHER" id="PTHR37813">
    <property type="entry name" value="FELS-2 PROPHAGE PROTEIN"/>
    <property type="match status" value="1"/>
</dbReference>
<proteinExistence type="inferred from homology"/>
<keyword evidence="8" id="KW-1133">Transmembrane helix</keyword>
<evidence type="ECO:0000256" key="6">
    <source>
        <dbReference type="ARBA" id="ARBA00023049"/>
    </source>
</evidence>
<feature type="coiled-coil region" evidence="7">
    <location>
        <begin position="149"/>
        <end position="281"/>
    </location>
</feature>
<dbReference type="Gene3D" id="2.70.70.10">
    <property type="entry name" value="Glucose Permease (Domain IIA)"/>
    <property type="match status" value="1"/>
</dbReference>
<evidence type="ECO:0000256" key="7">
    <source>
        <dbReference type="SAM" id="Coils"/>
    </source>
</evidence>
<dbReference type="EC" id="3.4.24.75" evidence="4"/>
<reference evidence="11 12" key="1">
    <citation type="submission" date="2017-11" db="EMBL/GenBank/DDBJ databases">
        <authorList>
            <person name="Founou R.C."/>
            <person name="Founou L."/>
            <person name="Allam M."/>
            <person name="Ismail A."/>
            <person name="Essack S.Y."/>
        </authorList>
    </citation>
    <scope>NUCLEOTIDE SEQUENCE [LARGE SCALE GENOMIC DNA]</scope>
    <source>
        <strain evidence="11 12">G811N2B1</strain>
    </source>
</reference>
<dbReference type="CDD" id="cd12797">
    <property type="entry name" value="M23_peptidase"/>
    <property type="match status" value="1"/>
</dbReference>
<evidence type="ECO:0000256" key="1">
    <source>
        <dbReference type="ARBA" id="ARBA00001667"/>
    </source>
</evidence>
<comment type="caution">
    <text evidence="11">The sequence shown here is derived from an EMBL/GenBank/DDBJ whole genome shotgun (WGS) entry which is preliminary data.</text>
</comment>
<dbReference type="SUPFAM" id="SSF51261">
    <property type="entry name" value="Duplicated hybrid motif"/>
    <property type="match status" value="1"/>
</dbReference>
<keyword evidence="5" id="KW-1188">Viral release from host cell</keyword>
<dbReference type="InterPro" id="IPR023346">
    <property type="entry name" value="Lysozyme-like_dom_sf"/>
</dbReference>
<feature type="transmembrane region" description="Helical" evidence="8">
    <location>
        <begin position="778"/>
        <end position="801"/>
    </location>
</feature>
<dbReference type="InterPro" id="IPR011055">
    <property type="entry name" value="Dup_hybrid_motif"/>
</dbReference>